<name>A0ABW0M594_9BURK</name>
<evidence type="ECO:0000313" key="2">
    <source>
        <dbReference type="Proteomes" id="UP001596045"/>
    </source>
</evidence>
<proteinExistence type="predicted"/>
<organism evidence="1 2">
    <name type="scientific">Paraherbaspirillum soli</name>
    <dbReference type="NCBI Taxonomy" id="631222"/>
    <lineage>
        <taxon>Bacteria</taxon>
        <taxon>Pseudomonadati</taxon>
        <taxon>Pseudomonadota</taxon>
        <taxon>Betaproteobacteria</taxon>
        <taxon>Burkholderiales</taxon>
        <taxon>Oxalobacteraceae</taxon>
        <taxon>Paraherbaspirillum</taxon>
    </lineage>
</organism>
<evidence type="ECO:0000313" key="1">
    <source>
        <dbReference type="EMBL" id="MFC5473325.1"/>
    </source>
</evidence>
<protein>
    <submittedName>
        <fullName evidence="1">Uncharacterized protein</fullName>
    </submittedName>
</protein>
<sequence length="138" mass="15593">MDAMIQFLSKIKRALIPSGTESISRLPSRRLAGNCRFTASDNGVLLHDESSDYSRLVKWDEIGEIVVIRVERWVGDTLLLVFELREGGTFQVPEDHPDWKSLGNAICRHLPNAKQPDMWFLEAVSSKVGSVQIYPQPI</sequence>
<gene>
    <name evidence="1" type="ORF">ACFPM8_05085</name>
</gene>
<dbReference type="EMBL" id="JBHSMT010000008">
    <property type="protein sequence ID" value="MFC5473325.1"/>
    <property type="molecule type" value="Genomic_DNA"/>
</dbReference>
<keyword evidence="2" id="KW-1185">Reference proteome</keyword>
<dbReference type="RefSeq" id="WP_378995612.1">
    <property type="nucleotide sequence ID" value="NZ_JBHSMT010000008.1"/>
</dbReference>
<accession>A0ABW0M594</accession>
<reference evidence="2" key="1">
    <citation type="journal article" date="2019" name="Int. J. Syst. Evol. Microbiol.">
        <title>The Global Catalogue of Microorganisms (GCM) 10K type strain sequencing project: providing services to taxonomists for standard genome sequencing and annotation.</title>
        <authorList>
            <consortium name="The Broad Institute Genomics Platform"/>
            <consortium name="The Broad Institute Genome Sequencing Center for Infectious Disease"/>
            <person name="Wu L."/>
            <person name="Ma J."/>
        </authorList>
    </citation>
    <scope>NUCLEOTIDE SEQUENCE [LARGE SCALE GENOMIC DNA]</scope>
    <source>
        <strain evidence="2">JCM 17066</strain>
    </source>
</reference>
<dbReference type="Proteomes" id="UP001596045">
    <property type="component" value="Unassembled WGS sequence"/>
</dbReference>
<comment type="caution">
    <text evidence="1">The sequence shown here is derived from an EMBL/GenBank/DDBJ whole genome shotgun (WGS) entry which is preliminary data.</text>
</comment>